<name>A0AAN7K509_9MYRT</name>
<keyword evidence="2" id="KW-1185">Reference proteome</keyword>
<comment type="caution">
    <text evidence="1">The sequence shown here is derived from an EMBL/GenBank/DDBJ whole genome shotgun (WGS) entry which is preliminary data.</text>
</comment>
<organism evidence="1 2">
    <name type="scientific">Trapa incisa</name>
    <dbReference type="NCBI Taxonomy" id="236973"/>
    <lineage>
        <taxon>Eukaryota</taxon>
        <taxon>Viridiplantae</taxon>
        <taxon>Streptophyta</taxon>
        <taxon>Embryophyta</taxon>
        <taxon>Tracheophyta</taxon>
        <taxon>Spermatophyta</taxon>
        <taxon>Magnoliopsida</taxon>
        <taxon>eudicotyledons</taxon>
        <taxon>Gunneridae</taxon>
        <taxon>Pentapetalae</taxon>
        <taxon>rosids</taxon>
        <taxon>malvids</taxon>
        <taxon>Myrtales</taxon>
        <taxon>Lythraceae</taxon>
        <taxon>Trapa</taxon>
    </lineage>
</organism>
<dbReference type="EMBL" id="JAXIOK010000012">
    <property type="protein sequence ID" value="KAK4758489.1"/>
    <property type="molecule type" value="Genomic_DNA"/>
</dbReference>
<proteinExistence type="predicted"/>
<gene>
    <name evidence="1" type="ORF">SAY87_019790</name>
</gene>
<reference evidence="1 2" key="1">
    <citation type="journal article" date="2023" name="Hortic Res">
        <title>Pangenome of water caltrop reveals structural variations and asymmetric subgenome divergence after allopolyploidization.</title>
        <authorList>
            <person name="Zhang X."/>
            <person name="Chen Y."/>
            <person name="Wang L."/>
            <person name="Yuan Y."/>
            <person name="Fang M."/>
            <person name="Shi L."/>
            <person name="Lu R."/>
            <person name="Comes H.P."/>
            <person name="Ma Y."/>
            <person name="Chen Y."/>
            <person name="Huang G."/>
            <person name="Zhou Y."/>
            <person name="Zheng Z."/>
            <person name="Qiu Y."/>
        </authorList>
    </citation>
    <scope>NUCLEOTIDE SEQUENCE [LARGE SCALE GENOMIC DNA]</scope>
    <source>
        <tissue evidence="1">Roots</tissue>
    </source>
</reference>
<sequence length="171" mass="19144">MAIGLAFQYLTLEAGLGFHGSREEENQVVVGGSGGSMSFGSISKHLMETLPGRRADEFLDYHQLSGNHHHHGHKKNNSSSISHGYYDRFPFSRKSKQVIPVKKMCLEGYQTRPRKLKASDVFKETNASSKSRIAGTLLLQNLRIIHHFPLEEYNGISKCCYLSSAYCPIQA</sequence>
<evidence type="ECO:0000313" key="1">
    <source>
        <dbReference type="EMBL" id="KAK4758489.1"/>
    </source>
</evidence>
<accession>A0AAN7K509</accession>
<evidence type="ECO:0000313" key="2">
    <source>
        <dbReference type="Proteomes" id="UP001345219"/>
    </source>
</evidence>
<protein>
    <submittedName>
        <fullName evidence="1">Uncharacterized protein</fullName>
    </submittedName>
</protein>
<dbReference type="AlphaFoldDB" id="A0AAN7K509"/>
<dbReference type="Proteomes" id="UP001345219">
    <property type="component" value="Chromosome 15"/>
</dbReference>